<feature type="chain" id="PRO_5047174300" evidence="1">
    <location>
        <begin position="21"/>
        <end position="307"/>
    </location>
</feature>
<proteinExistence type="predicted"/>
<comment type="caution">
    <text evidence="2">The sequence shown here is derived from an EMBL/GenBank/DDBJ whole genome shotgun (WGS) entry which is preliminary data.</text>
</comment>
<keyword evidence="1" id="KW-0732">Signal</keyword>
<dbReference type="PANTHER" id="PTHR40590:SF1">
    <property type="entry name" value="CYTOPLASMIC PROTEIN"/>
    <property type="match status" value="1"/>
</dbReference>
<protein>
    <submittedName>
        <fullName evidence="2">TraB/GumN family protein</fullName>
    </submittedName>
</protein>
<dbReference type="PANTHER" id="PTHR40590">
    <property type="entry name" value="CYTOPLASMIC PROTEIN-RELATED"/>
    <property type="match status" value="1"/>
</dbReference>
<dbReference type="InterPro" id="IPR047111">
    <property type="entry name" value="YbaP-like"/>
</dbReference>
<gene>
    <name evidence="2" type="ORF">LXT12_08245</name>
</gene>
<keyword evidence="3" id="KW-1185">Reference proteome</keyword>
<accession>A0ABS8XJ64</accession>
<evidence type="ECO:0000313" key="2">
    <source>
        <dbReference type="EMBL" id="MCE4537240.1"/>
    </source>
</evidence>
<dbReference type="RefSeq" id="WP_233391046.1">
    <property type="nucleotide sequence ID" value="NZ_JAJTWT010000003.1"/>
</dbReference>
<feature type="signal peptide" evidence="1">
    <location>
        <begin position="1"/>
        <end position="20"/>
    </location>
</feature>
<name>A0ABS8XJ64_9BURK</name>
<organism evidence="2 3">
    <name type="scientific">Pelomonas caseinilytica</name>
    <dbReference type="NCBI Taxonomy" id="2906763"/>
    <lineage>
        <taxon>Bacteria</taxon>
        <taxon>Pseudomonadati</taxon>
        <taxon>Pseudomonadota</taxon>
        <taxon>Betaproteobacteria</taxon>
        <taxon>Burkholderiales</taxon>
        <taxon>Sphaerotilaceae</taxon>
        <taxon>Roseateles</taxon>
    </lineage>
</organism>
<dbReference type="InterPro" id="IPR002816">
    <property type="entry name" value="TraB/PrgY/GumN_fam"/>
</dbReference>
<sequence length="307" mass="32874">MIRALLITLCCLAGAPAARAACPPPPALPTAAQAEAWTAQAPDRGLLWRISRGGHSSYLFGSLHLGRADWAYPGPALRRAWADTEVLAVELDPADVGPALAALQQGQPPLAPALARRIETQARAACLPPGALSTLPAMLQLSTLTLLEARRDGFDALFGQDLMLLARAKAEGRPVQALETVEDQLAALEPAPGELAEIVDDTLRQLQQGRVRAPLRRLADSWSRGDLKALADYPRWCGCADSPAERAWLKRVNDDRNLPLAERIDALHGAGQRLLVAVGALHMSGPQALPRLLAARGFEVQALWPSQ</sequence>
<evidence type="ECO:0000313" key="3">
    <source>
        <dbReference type="Proteomes" id="UP001201463"/>
    </source>
</evidence>
<dbReference type="CDD" id="cd14789">
    <property type="entry name" value="Tiki"/>
    <property type="match status" value="1"/>
</dbReference>
<dbReference type="Pfam" id="PF01963">
    <property type="entry name" value="TraB_PrgY_gumN"/>
    <property type="match status" value="1"/>
</dbReference>
<dbReference type="Proteomes" id="UP001201463">
    <property type="component" value="Unassembled WGS sequence"/>
</dbReference>
<reference evidence="2 3" key="1">
    <citation type="submission" date="2021-12" db="EMBL/GenBank/DDBJ databases">
        <title>Genome seq of p7.</title>
        <authorList>
            <person name="Seo T."/>
        </authorList>
    </citation>
    <scope>NUCLEOTIDE SEQUENCE [LARGE SCALE GENOMIC DNA]</scope>
    <source>
        <strain evidence="2 3">P7</strain>
    </source>
</reference>
<dbReference type="EMBL" id="JAJTWT010000003">
    <property type="protein sequence ID" value="MCE4537240.1"/>
    <property type="molecule type" value="Genomic_DNA"/>
</dbReference>
<evidence type="ECO:0000256" key="1">
    <source>
        <dbReference type="SAM" id="SignalP"/>
    </source>
</evidence>